<evidence type="ECO:0000313" key="1">
    <source>
        <dbReference type="EMBL" id="CRY93724.1"/>
    </source>
</evidence>
<name>A0A0H5PX17_9ZZZZ</name>
<proteinExistence type="predicted"/>
<reference evidence="1" key="2">
    <citation type="submission" date="2015-07" db="EMBL/GenBank/DDBJ databases">
        <title>Plasmids, circular viruses and viroids from rat gut.</title>
        <authorList>
            <person name="Jorgensen T.J."/>
            <person name="Hansen M.A."/>
            <person name="Xu Z."/>
            <person name="Tabak M.A."/>
            <person name="Sorensen S.J."/>
            <person name="Hansen L.H."/>
        </authorList>
    </citation>
    <scope>NUCLEOTIDE SEQUENCE</scope>
    <source>
        <plasmid evidence="1">pRGRH0054</plasmid>
    </source>
</reference>
<reference evidence="1" key="1">
    <citation type="submission" date="2015-06" db="EMBL/GenBank/DDBJ databases">
        <authorList>
            <person name="Joergensen T."/>
        </authorList>
    </citation>
    <scope>NUCLEOTIDE SEQUENCE</scope>
    <source>
        <plasmid evidence="1">pRGRH0054</plasmid>
    </source>
</reference>
<dbReference type="EMBL" id="LN852745">
    <property type="protein sequence ID" value="CRY93724.1"/>
    <property type="molecule type" value="Genomic_DNA"/>
</dbReference>
<organism evidence="1">
    <name type="scientific">uncultured prokaryote</name>
    <dbReference type="NCBI Taxonomy" id="198431"/>
    <lineage>
        <taxon>unclassified sequences</taxon>
        <taxon>environmental samples</taxon>
    </lineage>
</organism>
<keyword evidence="1" id="KW-0614">Plasmid</keyword>
<geneLocation type="plasmid" evidence="1">
    <name>pRGRH0054</name>
</geneLocation>
<dbReference type="InterPro" id="IPR053842">
    <property type="entry name" value="NikA-like"/>
</dbReference>
<dbReference type="AlphaFoldDB" id="A0A0H5PX17"/>
<accession>A0A0H5PX17</accession>
<dbReference type="Pfam" id="PF21983">
    <property type="entry name" value="NikA-like"/>
    <property type="match status" value="1"/>
</dbReference>
<sequence length="106" mass="12416">MNKSRPKQLSFRVSEKEWELLQQKISESGKTQQDFILSCVLGKEITNTDGIKEIVPELKRQGANLNQLVKKLNERGFIDYKKELPETLGEVRAVWQLLRQYLQKLE</sequence>
<protein>
    <recommendedName>
        <fullName evidence="2">Bacterial mobilisation domain-containing protein</fullName>
    </recommendedName>
</protein>
<evidence type="ECO:0008006" key="2">
    <source>
        <dbReference type="Google" id="ProtNLM"/>
    </source>
</evidence>